<dbReference type="PANTHER" id="PTHR14155">
    <property type="entry name" value="RING FINGER DOMAIN-CONTAINING"/>
    <property type="match status" value="1"/>
</dbReference>
<dbReference type="GO" id="GO:0061630">
    <property type="term" value="F:ubiquitin protein ligase activity"/>
    <property type="evidence" value="ECO:0007669"/>
    <property type="project" value="UniProtKB-EC"/>
</dbReference>
<dbReference type="InterPro" id="IPR013083">
    <property type="entry name" value="Znf_RING/FYVE/PHD"/>
</dbReference>
<protein>
    <recommendedName>
        <fullName evidence="2">RING-type E3 ubiquitin transferase</fullName>
        <ecNumber evidence="2">2.3.2.27</ecNumber>
    </recommendedName>
</protein>
<comment type="similarity">
    <text evidence="6">Belongs to the RING-type zinc finger family. ATL subfamily.</text>
</comment>
<organism evidence="11 12">
    <name type="scientific">Eleusine coracana subsp. coracana</name>
    <dbReference type="NCBI Taxonomy" id="191504"/>
    <lineage>
        <taxon>Eukaryota</taxon>
        <taxon>Viridiplantae</taxon>
        <taxon>Streptophyta</taxon>
        <taxon>Embryophyta</taxon>
        <taxon>Tracheophyta</taxon>
        <taxon>Spermatophyta</taxon>
        <taxon>Magnoliopsida</taxon>
        <taxon>Liliopsida</taxon>
        <taxon>Poales</taxon>
        <taxon>Poaceae</taxon>
        <taxon>PACMAD clade</taxon>
        <taxon>Chloridoideae</taxon>
        <taxon>Cynodonteae</taxon>
        <taxon>Eleusininae</taxon>
        <taxon>Eleusine</taxon>
    </lineage>
</organism>
<accession>A0AAV5FUG2</accession>
<evidence type="ECO:0000313" key="12">
    <source>
        <dbReference type="Proteomes" id="UP001054889"/>
    </source>
</evidence>
<dbReference type="Proteomes" id="UP001054889">
    <property type="component" value="Unassembled WGS sequence"/>
</dbReference>
<evidence type="ECO:0000256" key="4">
    <source>
        <dbReference type="ARBA" id="ARBA00022771"/>
    </source>
</evidence>
<evidence type="ECO:0000256" key="1">
    <source>
        <dbReference type="ARBA" id="ARBA00000900"/>
    </source>
</evidence>
<feature type="transmembrane region" description="Helical" evidence="9">
    <location>
        <begin position="43"/>
        <end position="68"/>
    </location>
</feature>
<gene>
    <name evidence="11" type="primary">gb27107</name>
    <name evidence="11" type="ORF">PR202_gb27107</name>
</gene>
<comment type="catalytic activity">
    <reaction evidence="1">
        <text>S-ubiquitinyl-[E2 ubiquitin-conjugating enzyme]-L-cysteine + [acceptor protein]-L-lysine = [E2 ubiquitin-conjugating enzyme]-L-cysteine + N(6)-ubiquitinyl-[acceptor protein]-L-lysine.</text>
        <dbReference type="EC" id="2.3.2.27"/>
    </reaction>
</comment>
<proteinExistence type="inferred from homology"/>
<keyword evidence="12" id="KW-1185">Reference proteome</keyword>
<dbReference type="PROSITE" id="PS50089">
    <property type="entry name" value="ZF_RING_2"/>
    <property type="match status" value="1"/>
</dbReference>
<keyword evidence="9" id="KW-0472">Membrane</keyword>
<evidence type="ECO:0000313" key="11">
    <source>
        <dbReference type="EMBL" id="GJN38095.1"/>
    </source>
</evidence>
<evidence type="ECO:0000256" key="6">
    <source>
        <dbReference type="ARBA" id="ARBA00024209"/>
    </source>
</evidence>
<evidence type="ECO:0000256" key="7">
    <source>
        <dbReference type="PROSITE-ProRule" id="PRU00175"/>
    </source>
</evidence>
<evidence type="ECO:0000256" key="5">
    <source>
        <dbReference type="ARBA" id="ARBA00022833"/>
    </source>
</evidence>
<evidence type="ECO:0000256" key="3">
    <source>
        <dbReference type="ARBA" id="ARBA00022723"/>
    </source>
</evidence>
<keyword evidence="5" id="KW-0862">Zinc</keyword>
<name>A0AAV5FUG2_ELECO</name>
<keyword evidence="4 7" id="KW-0863">Zinc-finger</keyword>
<dbReference type="GO" id="GO:0008270">
    <property type="term" value="F:zinc ion binding"/>
    <property type="evidence" value="ECO:0007669"/>
    <property type="project" value="UniProtKB-KW"/>
</dbReference>
<dbReference type="PANTHER" id="PTHR14155:SF619">
    <property type="entry name" value="OS01G0213100 PROTEIN"/>
    <property type="match status" value="1"/>
</dbReference>
<dbReference type="Gene3D" id="3.30.40.10">
    <property type="entry name" value="Zinc/RING finger domain, C3HC4 (zinc finger)"/>
    <property type="match status" value="1"/>
</dbReference>
<keyword evidence="9" id="KW-0812">Transmembrane</keyword>
<keyword evidence="3" id="KW-0479">Metal-binding</keyword>
<evidence type="ECO:0000259" key="10">
    <source>
        <dbReference type="PROSITE" id="PS50089"/>
    </source>
</evidence>
<keyword evidence="9" id="KW-1133">Transmembrane helix</keyword>
<feature type="compositionally biased region" description="Basic and acidic residues" evidence="8">
    <location>
        <begin position="178"/>
        <end position="190"/>
    </location>
</feature>
<dbReference type="SMART" id="SM00184">
    <property type="entry name" value="RING"/>
    <property type="match status" value="1"/>
</dbReference>
<dbReference type="AlphaFoldDB" id="A0AAV5FUG2"/>
<dbReference type="Pfam" id="PF13639">
    <property type="entry name" value="zf-RING_2"/>
    <property type="match status" value="1"/>
</dbReference>
<feature type="domain" description="RING-type" evidence="10">
    <location>
        <begin position="111"/>
        <end position="153"/>
    </location>
</feature>
<comment type="caution">
    <text evidence="11">The sequence shown here is derived from an EMBL/GenBank/DDBJ whole genome shotgun (WGS) entry which is preliminary data.</text>
</comment>
<dbReference type="InterPro" id="IPR053238">
    <property type="entry name" value="RING-H2_zinc_finger"/>
</dbReference>
<sequence length="190" mass="20788">MSNEMHRQTTGCLPVDQSCLALSRLSHSHRGSSPHACCTATSYLAVLAIIFASLLTVLSVLGAIRCYLVRRRAGNRVTGDATAMKQAAGLGEAAIAALPKFKYRGDDVLDCAICIHAVADGEVARRLPRCGHVFHWVCVDTWLTEHATCPVCRAEVIELSWRMPAGAWRRPPTRGRPARLENVDRDLEAQ</sequence>
<reference evidence="11" key="2">
    <citation type="submission" date="2021-12" db="EMBL/GenBank/DDBJ databases">
        <title>Resequencing data analysis of finger millet.</title>
        <authorList>
            <person name="Hatakeyama M."/>
            <person name="Aluri S."/>
            <person name="Balachadran M.T."/>
            <person name="Sivarajan S.R."/>
            <person name="Poveda L."/>
            <person name="Shimizu-Inatsugi R."/>
            <person name="Schlapbach R."/>
            <person name="Sreeman S.M."/>
            <person name="Shimizu K.K."/>
        </authorList>
    </citation>
    <scope>NUCLEOTIDE SEQUENCE</scope>
</reference>
<feature type="region of interest" description="Disordered" evidence="8">
    <location>
        <begin position="168"/>
        <end position="190"/>
    </location>
</feature>
<dbReference type="InterPro" id="IPR001841">
    <property type="entry name" value="Znf_RING"/>
</dbReference>
<evidence type="ECO:0000256" key="8">
    <source>
        <dbReference type="SAM" id="MobiDB-lite"/>
    </source>
</evidence>
<dbReference type="EMBL" id="BQKI01000095">
    <property type="protein sequence ID" value="GJN38095.1"/>
    <property type="molecule type" value="Genomic_DNA"/>
</dbReference>
<evidence type="ECO:0000256" key="2">
    <source>
        <dbReference type="ARBA" id="ARBA00012483"/>
    </source>
</evidence>
<reference evidence="11" key="1">
    <citation type="journal article" date="2018" name="DNA Res.">
        <title>Multiple hybrid de novo genome assembly of finger millet, an orphan allotetraploid crop.</title>
        <authorList>
            <person name="Hatakeyama M."/>
            <person name="Aluri S."/>
            <person name="Balachadran M.T."/>
            <person name="Sivarajan S.R."/>
            <person name="Patrignani A."/>
            <person name="Gruter S."/>
            <person name="Poveda L."/>
            <person name="Shimizu-Inatsugi R."/>
            <person name="Baeten J."/>
            <person name="Francoijs K.J."/>
            <person name="Nataraja K.N."/>
            <person name="Reddy Y.A.N."/>
            <person name="Phadnis S."/>
            <person name="Ravikumar R.L."/>
            <person name="Schlapbach R."/>
            <person name="Sreeman S.M."/>
            <person name="Shimizu K.K."/>
        </authorList>
    </citation>
    <scope>NUCLEOTIDE SEQUENCE</scope>
</reference>
<dbReference type="EC" id="2.3.2.27" evidence="2"/>
<dbReference type="SUPFAM" id="SSF57850">
    <property type="entry name" value="RING/U-box"/>
    <property type="match status" value="1"/>
</dbReference>
<evidence type="ECO:0000256" key="9">
    <source>
        <dbReference type="SAM" id="Phobius"/>
    </source>
</evidence>